<dbReference type="GO" id="GO:0003723">
    <property type="term" value="F:RNA binding"/>
    <property type="evidence" value="ECO:0007669"/>
    <property type="project" value="UniProtKB-KW"/>
</dbReference>
<dbReference type="InterPro" id="IPR039247">
    <property type="entry name" value="KhpB"/>
</dbReference>
<dbReference type="STRING" id="1801677.A2365_00230"/>
<proteinExistence type="predicted"/>
<dbReference type="Proteomes" id="UP000177740">
    <property type="component" value="Unassembled WGS sequence"/>
</dbReference>
<evidence type="ECO:0000259" key="2">
    <source>
        <dbReference type="PROSITE" id="PS51061"/>
    </source>
</evidence>
<dbReference type="InterPro" id="IPR015946">
    <property type="entry name" value="KH_dom-like_a/b"/>
</dbReference>
<dbReference type="Pfam" id="PF01424">
    <property type="entry name" value="R3H"/>
    <property type="match status" value="1"/>
</dbReference>
<dbReference type="PANTHER" id="PTHR35800">
    <property type="entry name" value="PROTEIN JAG"/>
    <property type="match status" value="1"/>
</dbReference>
<gene>
    <name evidence="3" type="ORF">A2365_00230</name>
</gene>
<dbReference type="CDD" id="cd02644">
    <property type="entry name" value="R3H_jag"/>
    <property type="match status" value="1"/>
</dbReference>
<accession>A0A1G2ENJ9</accession>
<keyword evidence="1" id="KW-0694">RNA-binding</keyword>
<name>A0A1G2ENJ9_9BACT</name>
<evidence type="ECO:0000313" key="3">
    <source>
        <dbReference type="EMBL" id="OGZ27349.1"/>
    </source>
</evidence>
<organism evidence="3 4">
    <name type="scientific">Candidatus Nealsonbacteria bacterium RIFOXYB1_FULL_40_15</name>
    <dbReference type="NCBI Taxonomy" id="1801677"/>
    <lineage>
        <taxon>Bacteria</taxon>
        <taxon>Candidatus Nealsoniibacteriota</taxon>
    </lineage>
</organism>
<sequence length="149" mass="17070">MRNEETIKKIAEEFFERATFAVDVSVKNTEDANYLIKAKTDDPKMLIGQNGQVLAEIQKLLRALVKKDMPEGTYIELDINDYKEKKSEYLRETAKETADEVSLTGKEKSLSPMSSYERRIIHMELSARTDVVTESRGEDPDRRIVVKPA</sequence>
<dbReference type="InterPro" id="IPR034079">
    <property type="entry name" value="R3H_KhpB"/>
</dbReference>
<comment type="caution">
    <text evidence="3">The sequence shown here is derived from an EMBL/GenBank/DDBJ whole genome shotgun (WGS) entry which is preliminary data.</text>
</comment>
<dbReference type="PROSITE" id="PS51061">
    <property type="entry name" value="R3H"/>
    <property type="match status" value="1"/>
</dbReference>
<dbReference type="InterPro" id="IPR001374">
    <property type="entry name" value="R3H_dom"/>
</dbReference>
<dbReference type="InterPro" id="IPR004044">
    <property type="entry name" value="KH_dom_type_2"/>
</dbReference>
<evidence type="ECO:0000313" key="4">
    <source>
        <dbReference type="Proteomes" id="UP000177740"/>
    </source>
</evidence>
<dbReference type="Pfam" id="PF07650">
    <property type="entry name" value="KH_2"/>
    <property type="match status" value="1"/>
</dbReference>
<dbReference type="InterPro" id="IPR036867">
    <property type="entry name" value="R3H_dom_sf"/>
</dbReference>
<dbReference type="SMART" id="SM00393">
    <property type="entry name" value="R3H"/>
    <property type="match status" value="1"/>
</dbReference>
<dbReference type="SUPFAM" id="SSF82708">
    <property type="entry name" value="R3H domain"/>
    <property type="match status" value="1"/>
</dbReference>
<evidence type="ECO:0000256" key="1">
    <source>
        <dbReference type="ARBA" id="ARBA00022884"/>
    </source>
</evidence>
<dbReference type="Gene3D" id="3.30.300.20">
    <property type="match status" value="1"/>
</dbReference>
<dbReference type="EMBL" id="MHMM01000007">
    <property type="protein sequence ID" value="OGZ27349.1"/>
    <property type="molecule type" value="Genomic_DNA"/>
</dbReference>
<dbReference type="Gene3D" id="3.30.1370.50">
    <property type="entry name" value="R3H-like domain"/>
    <property type="match status" value="1"/>
</dbReference>
<dbReference type="PANTHER" id="PTHR35800:SF1">
    <property type="entry name" value="RNA-BINDING PROTEIN KHPB"/>
    <property type="match status" value="1"/>
</dbReference>
<feature type="domain" description="R3H" evidence="2">
    <location>
        <begin position="84"/>
        <end position="149"/>
    </location>
</feature>
<dbReference type="AlphaFoldDB" id="A0A1G2ENJ9"/>
<protein>
    <recommendedName>
        <fullName evidence="2">R3H domain-containing protein</fullName>
    </recommendedName>
</protein>
<reference evidence="3 4" key="1">
    <citation type="journal article" date="2016" name="Nat. Commun.">
        <title>Thousands of microbial genomes shed light on interconnected biogeochemical processes in an aquifer system.</title>
        <authorList>
            <person name="Anantharaman K."/>
            <person name="Brown C.T."/>
            <person name="Hug L.A."/>
            <person name="Sharon I."/>
            <person name="Castelle C.J."/>
            <person name="Probst A.J."/>
            <person name="Thomas B.C."/>
            <person name="Singh A."/>
            <person name="Wilkins M.J."/>
            <person name="Karaoz U."/>
            <person name="Brodie E.L."/>
            <person name="Williams K.H."/>
            <person name="Hubbard S.S."/>
            <person name="Banfield J.F."/>
        </authorList>
    </citation>
    <scope>NUCLEOTIDE SEQUENCE [LARGE SCALE GENOMIC DNA]</scope>
</reference>